<name>A0A8S1HE56_9PELO</name>
<evidence type="ECO:0000313" key="1">
    <source>
        <dbReference type="EMBL" id="CAD6191580.1"/>
    </source>
</evidence>
<reference evidence="1" key="1">
    <citation type="submission" date="2020-10" db="EMBL/GenBank/DDBJ databases">
        <authorList>
            <person name="Kikuchi T."/>
        </authorList>
    </citation>
    <scope>NUCLEOTIDE SEQUENCE</scope>
    <source>
        <strain evidence="1">NKZ352</strain>
    </source>
</reference>
<evidence type="ECO:0000313" key="2">
    <source>
        <dbReference type="Proteomes" id="UP000835052"/>
    </source>
</evidence>
<dbReference type="Proteomes" id="UP000835052">
    <property type="component" value="Unassembled WGS sequence"/>
</dbReference>
<keyword evidence="2" id="KW-1185">Reference proteome</keyword>
<dbReference type="SUPFAM" id="SSF52540">
    <property type="entry name" value="P-loop containing nucleoside triphosphate hydrolases"/>
    <property type="match status" value="1"/>
</dbReference>
<gene>
    <name evidence="1" type="ORF">CAUJ_LOCUS7499</name>
</gene>
<dbReference type="EMBL" id="CAJGYM010000022">
    <property type="protein sequence ID" value="CAD6191580.1"/>
    <property type="molecule type" value="Genomic_DNA"/>
</dbReference>
<sequence length="562" mass="64450">MQRLDAHNPGVISIDRLKIESDVTIDDFLYEAFKRANGGEESYRDLVKYNEKAEVSFSINEVKVYNPDIQICSMKEIQKRRFPDLSNDALSKECSTIQKIIASYVLCWDGLDHLFCGLSSHKSAAWLYMPPLASFLLHKLFTPRVERRAPLIIIVTKTREFAKKAFHEVRDSLGDCKNKVTILKLFDDGLLPEEVDPAIFQENVQFHQGKVDIVIGTSTEVLKYLKLRISDRTLFQMEMRYVVIEEAQFLDGANEFSTDVETIFRTNLISEEGSMACAMMFADAFTDLTPSRVFVSGLFSRKICYVLAPLRASIFEYIKLHDILPPGVRQEKLEFAMLRRLQSTGKSFHLERFSAIDDVEREVLENKTIQKLRLLSAIISQVDTLRSEKNRSFFPNRDRKFRAEKVLVVAGTSREAEATHAFMKIRKSWFKKNIEVLTSDTTEDKVEELNHGFRNEAIDVLVTDYASLPDIQRGIVDTVVLMDQPDEGFFGVIYEDTLRKLVSRNMLNLKLHIMVDVEHDVKHARNLGRFLLKNNAEVPQFLLDMFRAAKSQTPQGSSTSAN</sequence>
<dbReference type="InterPro" id="IPR027417">
    <property type="entry name" value="P-loop_NTPase"/>
</dbReference>
<accession>A0A8S1HE56</accession>
<dbReference type="AlphaFoldDB" id="A0A8S1HE56"/>
<dbReference type="Gene3D" id="3.40.50.300">
    <property type="entry name" value="P-loop containing nucleotide triphosphate hydrolases"/>
    <property type="match status" value="1"/>
</dbReference>
<protein>
    <submittedName>
        <fullName evidence="1">Uncharacterized protein</fullName>
    </submittedName>
</protein>
<dbReference type="OrthoDB" id="5871268at2759"/>
<organism evidence="1 2">
    <name type="scientific">Caenorhabditis auriculariae</name>
    <dbReference type="NCBI Taxonomy" id="2777116"/>
    <lineage>
        <taxon>Eukaryota</taxon>
        <taxon>Metazoa</taxon>
        <taxon>Ecdysozoa</taxon>
        <taxon>Nematoda</taxon>
        <taxon>Chromadorea</taxon>
        <taxon>Rhabditida</taxon>
        <taxon>Rhabditina</taxon>
        <taxon>Rhabditomorpha</taxon>
        <taxon>Rhabditoidea</taxon>
        <taxon>Rhabditidae</taxon>
        <taxon>Peloderinae</taxon>
        <taxon>Caenorhabditis</taxon>
    </lineage>
</organism>
<proteinExistence type="predicted"/>
<comment type="caution">
    <text evidence="1">The sequence shown here is derived from an EMBL/GenBank/DDBJ whole genome shotgun (WGS) entry which is preliminary data.</text>
</comment>